<keyword evidence="2" id="KW-1185">Reference proteome</keyword>
<sequence>MPHTISRARRKQLAEQARGIRAHGQRGRWPVERIAAHIQARLPEVLPLEAWRWAYGWTRADTIRGIAELYRADGLGVPPVNPAMLCRWEHGAFPPSPEYGMALCRLYDATPAQLGLPDWASPRAGNERPQYGAWQKRPGRRPRIGVLMAVGNLVALRESIELALEVEGPLGGPQTRENLTAALHHYDLRYSQYEPGVLAAEVHRCRTLVNAMLRHPQADADRRELRRIAGWLSALVGNLAFHLGDQAAADVHLATAARIGGDTGDRRLTSWAIGARAMTAYYADRHPSAIELAQHAFSLADSPLWQAQMLAWGALRPTAALGPGSRAEVARISGRALDAMDSAPDSDVPGRFGFDRAELEVHLAEAALLAGDAAQAARYADESRQHIPHGRPGWAAATIVLARAEAVQGRGDDAAALATAVLDTIAPGALRATSRDRFNALRADLRRRPGTPSRQVMDLHARLEALPPLASTGQPNSEPNGR</sequence>
<comment type="caution">
    <text evidence="1">The sequence shown here is derived from an EMBL/GenBank/DDBJ whole genome shotgun (WGS) entry which is preliminary data.</text>
</comment>
<dbReference type="RefSeq" id="WP_378295880.1">
    <property type="nucleotide sequence ID" value="NZ_JBHTJA010000001.1"/>
</dbReference>
<accession>A0ABW3EFM7</accession>
<name>A0ABW3EFM7_9ACTN</name>
<reference evidence="2" key="1">
    <citation type="journal article" date="2019" name="Int. J. Syst. Evol. Microbiol.">
        <title>The Global Catalogue of Microorganisms (GCM) 10K type strain sequencing project: providing services to taxonomists for standard genome sequencing and annotation.</title>
        <authorList>
            <consortium name="The Broad Institute Genomics Platform"/>
            <consortium name="The Broad Institute Genome Sequencing Center for Infectious Disease"/>
            <person name="Wu L."/>
            <person name="Ma J."/>
        </authorList>
    </citation>
    <scope>NUCLEOTIDE SEQUENCE [LARGE SCALE GENOMIC DNA]</scope>
    <source>
        <strain evidence="2">JCM 31202</strain>
    </source>
</reference>
<proteinExistence type="predicted"/>
<evidence type="ECO:0000313" key="2">
    <source>
        <dbReference type="Proteomes" id="UP001596972"/>
    </source>
</evidence>
<dbReference type="SUPFAM" id="SSF48452">
    <property type="entry name" value="TPR-like"/>
    <property type="match status" value="1"/>
</dbReference>
<organism evidence="1 2">
    <name type="scientific">Actinomadura sediminis</name>
    <dbReference type="NCBI Taxonomy" id="1038904"/>
    <lineage>
        <taxon>Bacteria</taxon>
        <taxon>Bacillati</taxon>
        <taxon>Actinomycetota</taxon>
        <taxon>Actinomycetes</taxon>
        <taxon>Streptosporangiales</taxon>
        <taxon>Thermomonosporaceae</taxon>
        <taxon>Actinomadura</taxon>
    </lineage>
</organism>
<dbReference type="InterPro" id="IPR011990">
    <property type="entry name" value="TPR-like_helical_dom_sf"/>
</dbReference>
<dbReference type="Proteomes" id="UP001596972">
    <property type="component" value="Unassembled WGS sequence"/>
</dbReference>
<gene>
    <name evidence="1" type="ORF">ACFQ11_01560</name>
</gene>
<evidence type="ECO:0000313" key="1">
    <source>
        <dbReference type="EMBL" id="MFD0899081.1"/>
    </source>
</evidence>
<protein>
    <submittedName>
        <fullName evidence="1">XRE family transcriptional regulator</fullName>
    </submittedName>
</protein>
<dbReference type="EMBL" id="JBHTJA010000001">
    <property type="protein sequence ID" value="MFD0899081.1"/>
    <property type="molecule type" value="Genomic_DNA"/>
</dbReference>